<dbReference type="RefSeq" id="WP_143736348.1">
    <property type="nucleotide sequence ID" value="NZ_FWXS01000003.1"/>
</dbReference>
<dbReference type="Proteomes" id="UP000192393">
    <property type="component" value="Unassembled WGS sequence"/>
</dbReference>
<accession>A0A1W1ZMY7</accession>
<evidence type="ECO:0000313" key="2">
    <source>
        <dbReference type="Proteomes" id="UP000192393"/>
    </source>
</evidence>
<keyword evidence="2" id="KW-1185">Reference proteome</keyword>
<reference evidence="1 2" key="1">
    <citation type="submission" date="2017-04" db="EMBL/GenBank/DDBJ databases">
        <authorList>
            <person name="Afonso C.L."/>
            <person name="Miller P.J."/>
            <person name="Scott M.A."/>
            <person name="Spackman E."/>
            <person name="Goraichik I."/>
            <person name="Dimitrov K.M."/>
            <person name="Suarez D.L."/>
            <person name="Swayne D.E."/>
        </authorList>
    </citation>
    <scope>NUCLEOTIDE SEQUENCE [LARGE SCALE GENOMIC DNA]</scope>
    <source>
        <strain evidence="1 2">CGMCC 1.12708</strain>
    </source>
</reference>
<organism evidence="1 2">
    <name type="scientific">Moheibacter sediminis</name>
    <dbReference type="NCBI Taxonomy" id="1434700"/>
    <lineage>
        <taxon>Bacteria</taxon>
        <taxon>Pseudomonadati</taxon>
        <taxon>Bacteroidota</taxon>
        <taxon>Flavobacteriia</taxon>
        <taxon>Flavobacteriales</taxon>
        <taxon>Weeksellaceae</taxon>
        <taxon>Moheibacter</taxon>
    </lineage>
</organism>
<name>A0A1W1ZMY7_9FLAO</name>
<dbReference type="OrthoDB" id="1447716at2"/>
<gene>
    <name evidence="1" type="ORF">SAMN06296427_103101</name>
</gene>
<sequence length="164" mass="19683">MRILFNICVLLLSHYSFSQIICQNEKIEIDSLVNEIDINREKFQIMIQEGEIIYSDNRKNGGWGNYILFDETKNISKIKENVAEKDYTTYEFYYSNNKLIFLHFKRKNYNRKKIELSENCSIYIFNNELTFVPTNQTKYCSLNCHYLIEKGKRILVEQNESIKE</sequence>
<dbReference type="STRING" id="1434700.SAMN06296427_103101"/>
<proteinExistence type="predicted"/>
<dbReference type="AlphaFoldDB" id="A0A1W1ZMY7"/>
<evidence type="ECO:0000313" key="1">
    <source>
        <dbReference type="EMBL" id="SMC49789.1"/>
    </source>
</evidence>
<dbReference type="EMBL" id="FWXS01000003">
    <property type="protein sequence ID" value="SMC49789.1"/>
    <property type="molecule type" value="Genomic_DNA"/>
</dbReference>
<protein>
    <submittedName>
        <fullName evidence="1">Uncharacterized protein</fullName>
    </submittedName>
</protein>